<dbReference type="AlphaFoldDB" id="A0A0R1TXF3"/>
<accession>A0A0R1TXF3</accession>
<proteinExistence type="predicted"/>
<feature type="domain" description="PTS EIIB type-2" evidence="2">
    <location>
        <begin position="3"/>
        <end position="94"/>
    </location>
</feature>
<dbReference type="CDD" id="cd05563">
    <property type="entry name" value="PTS_IIB_ascorbate"/>
    <property type="match status" value="1"/>
</dbReference>
<keyword evidence="1" id="KW-0808">Transferase</keyword>
<comment type="caution">
    <text evidence="3">The sequence shown here is derived from an EMBL/GenBank/DDBJ whole genome shotgun (WGS) entry which is preliminary data.</text>
</comment>
<keyword evidence="4" id="KW-1185">Reference proteome</keyword>
<dbReference type="InterPro" id="IPR036095">
    <property type="entry name" value="PTS_EIIB-like_sf"/>
</dbReference>
<dbReference type="STRING" id="1423783.FC50_GL001305"/>
<dbReference type="SUPFAM" id="SSF52794">
    <property type="entry name" value="PTS system IIB component-like"/>
    <property type="match status" value="1"/>
</dbReference>
<reference evidence="3 4" key="1">
    <citation type="journal article" date="2015" name="Genome Announc.">
        <title>Expanding the biotechnology potential of lactobacilli through comparative genomics of 213 strains and associated genera.</title>
        <authorList>
            <person name="Sun Z."/>
            <person name="Harris H.M."/>
            <person name="McCann A."/>
            <person name="Guo C."/>
            <person name="Argimon S."/>
            <person name="Zhang W."/>
            <person name="Yang X."/>
            <person name="Jeffery I.B."/>
            <person name="Cooney J.C."/>
            <person name="Kagawa T.F."/>
            <person name="Liu W."/>
            <person name="Song Y."/>
            <person name="Salvetti E."/>
            <person name="Wrobel A."/>
            <person name="Rasinkangas P."/>
            <person name="Parkhill J."/>
            <person name="Rea M.C."/>
            <person name="O'Sullivan O."/>
            <person name="Ritari J."/>
            <person name="Douillard F.P."/>
            <person name="Paul Ross R."/>
            <person name="Yang R."/>
            <person name="Briner A.E."/>
            <person name="Felis G.E."/>
            <person name="de Vos W.M."/>
            <person name="Barrangou R."/>
            <person name="Klaenhammer T.R."/>
            <person name="Caufield P.W."/>
            <person name="Cui Y."/>
            <person name="Zhang H."/>
            <person name="O'Toole P.W."/>
        </authorList>
    </citation>
    <scope>NUCLEOTIDE SEQUENCE [LARGE SCALE GENOMIC DNA]</scope>
    <source>
        <strain evidence="3 4">DSM 15945</strain>
    </source>
</reference>
<dbReference type="InterPro" id="IPR013011">
    <property type="entry name" value="PTS_EIIB_2"/>
</dbReference>
<evidence type="ECO:0000313" key="3">
    <source>
        <dbReference type="EMBL" id="KRL85905.1"/>
    </source>
</evidence>
<dbReference type="PATRIC" id="fig|1423783.4.peg.1347"/>
<dbReference type="EMBL" id="AZFJ01000049">
    <property type="protein sequence ID" value="KRL85905.1"/>
    <property type="molecule type" value="Genomic_DNA"/>
</dbReference>
<evidence type="ECO:0000313" key="4">
    <source>
        <dbReference type="Proteomes" id="UP000051922"/>
    </source>
</evidence>
<dbReference type="GO" id="GO:0008982">
    <property type="term" value="F:protein-N(PI)-phosphohistidine-sugar phosphotransferase activity"/>
    <property type="evidence" value="ECO:0007669"/>
    <property type="project" value="InterPro"/>
</dbReference>
<evidence type="ECO:0000259" key="2">
    <source>
        <dbReference type="PROSITE" id="PS51099"/>
    </source>
</evidence>
<sequence length="96" mass="10575">MIMKILAVCGFGVGSSMVLKMTLDKVVRELGVDATVENTDISSAKATLADVYFTSFELKPDLEASTDKPIYAIKRYMNKDEVEAAMNDYLATRKDA</sequence>
<organism evidence="3 4">
    <name type="scientific">Lacticaseibacillus pantheris DSM 15945 = JCM 12539 = NBRC 106106</name>
    <dbReference type="NCBI Taxonomy" id="1423783"/>
    <lineage>
        <taxon>Bacteria</taxon>
        <taxon>Bacillati</taxon>
        <taxon>Bacillota</taxon>
        <taxon>Bacilli</taxon>
        <taxon>Lactobacillales</taxon>
        <taxon>Lactobacillaceae</taxon>
        <taxon>Lacticaseibacillus</taxon>
    </lineage>
</organism>
<dbReference type="Pfam" id="PF02302">
    <property type="entry name" value="PTS_IIB"/>
    <property type="match status" value="1"/>
</dbReference>
<dbReference type="Gene3D" id="3.40.50.2300">
    <property type="match status" value="1"/>
</dbReference>
<gene>
    <name evidence="3" type="ORF">FC50_GL001305</name>
</gene>
<evidence type="ECO:0000256" key="1">
    <source>
        <dbReference type="ARBA" id="ARBA00022679"/>
    </source>
</evidence>
<dbReference type="PROSITE" id="PS51099">
    <property type="entry name" value="PTS_EIIB_TYPE_2"/>
    <property type="match status" value="1"/>
</dbReference>
<protein>
    <recommendedName>
        <fullName evidence="2">PTS EIIB type-2 domain-containing protein</fullName>
    </recommendedName>
</protein>
<name>A0A0R1TXF3_9LACO</name>
<dbReference type="InterPro" id="IPR003501">
    <property type="entry name" value="PTS_EIIB_2/3"/>
</dbReference>
<dbReference type="Proteomes" id="UP000051922">
    <property type="component" value="Unassembled WGS sequence"/>
</dbReference>
<dbReference type="GO" id="GO:0009401">
    <property type="term" value="P:phosphoenolpyruvate-dependent sugar phosphotransferase system"/>
    <property type="evidence" value="ECO:0007669"/>
    <property type="project" value="InterPro"/>
</dbReference>